<evidence type="ECO:0000256" key="6">
    <source>
        <dbReference type="HAMAP-Rule" id="MF_03029"/>
    </source>
</evidence>
<name>A0A4V1IWT2_9FUNG</name>
<protein>
    <recommendedName>
        <fullName evidence="6">Ribosome biogenesis protein YTM1</fullName>
    </recommendedName>
</protein>
<dbReference type="PRINTS" id="PR00320">
    <property type="entry name" value="GPROTEINBRPT"/>
</dbReference>
<evidence type="ECO:0000256" key="1">
    <source>
        <dbReference type="ARBA" id="ARBA00022517"/>
    </source>
</evidence>
<dbReference type="GO" id="GO:0043021">
    <property type="term" value="F:ribonucleoprotein complex binding"/>
    <property type="evidence" value="ECO:0007669"/>
    <property type="project" value="UniProtKB-UniRule"/>
</dbReference>
<comment type="subcellular location">
    <subcellularLocation>
        <location evidence="6">Nucleus</location>
        <location evidence="6">Nucleolus</location>
    </subcellularLocation>
    <subcellularLocation>
        <location evidence="6">Nucleus</location>
        <location evidence="6">Nucleoplasm</location>
    </subcellularLocation>
</comment>
<dbReference type="CDD" id="cd00200">
    <property type="entry name" value="WD40"/>
    <property type="match status" value="1"/>
</dbReference>
<evidence type="ECO:0000256" key="2">
    <source>
        <dbReference type="ARBA" id="ARBA00022552"/>
    </source>
</evidence>
<dbReference type="HAMAP" id="MF_03029">
    <property type="entry name" value="WDR12"/>
    <property type="match status" value="1"/>
</dbReference>
<feature type="domain" description="NLE" evidence="8">
    <location>
        <begin position="10"/>
        <end position="73"/>
    </location>
</feature>
<dbReference type="SMART" id="SM00320">
    <property type="entry name" value="WD40"/>
    <property type="match status" value="7"/>
</dbReference>
<dbReference type="PANTHER" id="PTHR19855:SF11">
    <property type="entry name" value="RIBOSOME BIOGENESIS PROTEIN WDR12"/>
    <property type="match status" value="1"/>
</dbReference>
<proteinExistence type="inferred from homology"/>
<keyword evidence="5 6" id="KW-0539">Nucleus</keyword>
<feature type="repeat" description="WD" evidence="7">
    <location>
        <begin position="253"/>
        <end position="295"/>
    </location>
</feature>
<dbReference type="PROSITE" id="PS00678">
    <property type="entry name" value="WD_REPEATS_1"/>
    <property type="match status" value="1"/>
</dbReference>
<evidence type="ECO:0000256" key="3">
    <source>
        <dbReference type="ARBA" id="ARBA00022574"/>
    </source>
</evidence>
<dbReference type="GO" id="GO:0000463">
    <property type="term" value="P:maturation of LSU-rRNA from tricistronic rRNA transcript (SSU-rRNA, 5.8S rRNA, LSU-rRNA)"/>
    <property type="evidence" value="ECO:0007669"/>
    <property type="project" value="UniProtKB-UniRule"/>
</dbReference>
<dbReference type="STRING" id="78915.A0A4V1IWT2"/>
<reference evidence="10" key="1">
    <citation type="journal article" date="2018" name="Nat. Microbiol.">
        <title>Leveraging single-cell genomics to expand the fungal tree of life.</title>
        <authorList>
            <person name="Ahrendt S.R."/>
            <person name="Quandt C.A."/>
            <person name="Ciobanu D."/>
            <person name="Clum A."/>
            <person name="Salamov A."/>
            <person name="Andreopoulos B."/>
            <person name="Cheng J.F."/>
            <person name="Woyke T."/>
            <person name="Pelin A."/>
            <person name="Henrissat B."/>
            <person name="Reynolds N.K."/>
            <person name="Benny G.L."/>
            <person name="Smith M.E."/>
            <person name="James T.Y."/>
            <person name="Grigoriev I.V."/>
        </authorList>
    </citation>
    <scope>NUCLEOTIDE SEQUENCE [LARGE SCALE GENOMIC DNA]</scope>
    <source>
        <strain evidence="10">RSA 1356</strain>
    </source>
</reference>
<keyword evidence="10" id="KW-1185">Reference proteome</keyword>
<evidence type="ECO:0000313" key="10">
    <source>
        <dbReference type="Proteomes" id="UP000271241"/>
    </source>
</evidence>
<dbReference type="Proteomes" id="UP000271241">
    <property type="component" value="Unassembled WGS sequence"/>
</dbReference>
<dbReference type="OrthoDB" id="10251381at2759"/>
<keyword evidence="1 6" id="KW-0690">Ribosome biogenesis</keyword>
<evidence type="ECO:0000256" key="5">
    <source>
        <dbReference type="ARBA" id="ARBA00023242"/>
    </source>
</evidence>
<dbReference type="GO" id="GO:0000466">
    <property type="term" value="P:maturation of 5.8S rRNA from tricistronic rRNA transcript (SSU-rRNA, 5.8S rRNA, LSU-rRNA)"/>
    <property type="evidence" value="ECO:0007669"/>
    <property type="project" value="UniProtKB-UniRule"/>
</dbReference>
<keyword evidence="2 6" id="KW-0698">rRNA processing</keyword>
<gene>
    <name evidence="6" type="primary">YTM1</name>
    <name evidence="9" type="ORF">THASP1DRAFT_29547</name>
</gene>
<dbReference type="InterPro" id="IPR028599">
    <property type="entry name" value="WDR12/Ytm1"/>
</dbReference>
<organism evidence="9 10">
    <name type="scientific">Thamnocephalis sphaerospora</name>
    <dbReference type="NCBI Taxonomy" id="78915"/>
    <lineage>
        <taxon>Eukaryota</taxon>
        <taxon>Fungi</taxon>
        <taxon>Fungi incertae sedis</taxon>
        <taxon>Zoopagomycota</taxon>
        <taxon>Zoopagomycotina</taxon>
        <taxon>Zoopagomycetes</taxon>
        <taxon>Zoopagales</taxon>
        <taxon>Sigmoideomycetaceae</taxon>
        <taxon>Thamnocephalis</taxon>
    </lineage>
</organism>
<dbReference type="GO" id="GO:0005730">
    <property type="term" value="C:nucleolus"/>
    <property type="evidence" value="ECO:0007669"/>
    <property type="project" value="UniProtKB-SubCell"/>
</dbReference>
<dbReference type="SUPFAM" id="SSF50978">
    <property type="entry name" value="WD40 repeat-like"/>
    <property type="match status" value="1"/>
</dbReference>
<dbReference type="InterPro" id="IPR020472">
    <property type="entry name" value="WD40_PAC1"/>
</dbReference>
<comment type="subunit">
    <text evidence="6">Component of the NOP7 complex, composed of ERB1, NOP7 and YTM1. Within the NOP7 complex ERB1 appears to interact directly with NOP7 and YTM1. The NOP7 complex also associates with the 66S pre-ribosome.</text>
</comment>
<sequence>MDGAASLQQVQIRFFTKQEQYAVTDAPTLVPVSLKRYGLSEIVNHLLGTPDTPTPFEFFIDGKLLRVSLADYLRENDLSTENVVDVEYAVTVRPPSDLGTVPHDDWIAAVDLAGDAIVSGCYDGVVRVFNKSAELVRTLNSHEGPVTAVLASASVENAARLFSGSHDQTIIEWNSDDTAKLKYIGHEGSITALAASAADRVLYSASWDGTVKAWKTGVSEDGMDEDEEASAAIELSGKRRKGATPTKAAATTFLGHTGAVMAVAVDQRNPSVLYSAGWDHTLRVWDAASTINTSNQNCNKPVNSMDHSVPSGLLATAHSDSAVRVWDLRTKDAAAMKLTMNTKQGWVSSLSWSDNSPFMLACAAYDATIKVIDIRAQAPLYTVKEAAEGSKVLSCKWRNGWLVSGGEDCTLHIRSCA</sequence>
<dbReference type="PROSITE" id="PS50294">
    <property type="entry name" value="WD_REPEATS_REGION"/>
    <property type="match status" value="2"/>
</dbReference>
<comment type="similarity">
    <text evidence="6">Belongs to the WD repeat WDR12/YTM1 family.</text>
</comment>
<keyword evidence="4" id="KW-0677">Repeat</keyword>
<evidence type="ECO:0000256" key="4">
    <source>
        <dbReference type="ARBA" id="ARBA00022737"/>
    </source>
</evidence>
<dbReference type="Pfam" id="PF00400">
    <property type="entry name" value="WD40"/>
    <property type="match status" value="5"/>
</dbReference>
<comment type="function">
    <text evidence="6">Component of the NOP7 complex, which is required for maturation of the 25S and 5.8S ribosomal RNAs and formation of the 60S ribosome.</text>
</comment>
<dbReference type="Pfam" id="PF08154">
    <property type="entry name" value="NLE"/>
    <property type="match status" value="1"/>
</dbReference>
<accession>A0A4V1IWT2</accession>
<evidence type="ECO:0000313" key="9">
    <source>
        <dbReference type="EMBL" id="RKP08649.1"/>
    </source>
</evidence>
<dbReference type="InterPro" id="IPR012972">
    <property type="entry name" value="NLE"/>
</dbReference>
<dbReference type="PROSITE" id="PS50082">
    <property type="entry name" value="WD_REPEATS_2"/>
    <property type="match status" value="4"/>
</dbReference>
<dbReference type="InterPro" id="IPR015943">
    <property type="entry name" value="WD40/YVTN_repeat-like_dom_sf"/>
</dbReference>
<dbReference type="InterPro" id="IPR001680">
    <property type="entry name" value="WD40_rpt"/>
</dbReference>
<feature type="repeat" description="WD" evidence="7">
    <location>
        <begin position="183"/>
        <end position="215"/>
    </location>
</feature>
<dbReference type="InterPro" id="IPR019775">
    <property type="entry name" value="WD40_repeat_CS"/>
</dbReference>
<dbReference type="GO" id="GO:0005654">
    <property type="term" value="C:nucleoplasm"/>
    <property type="evidence" value="ECO:0007669"/>
    <property type="project" value="UniProtKB-SubCell"/>
</dbReference>
<dbReference type="InterPro" id="IPR036322">
    <property type="entry name" value="WD40_repeat_dom_sf"/>
</dbReference>
<dbReference type="Gene3D" id="2.130.10.10">
    <property type="entry name" value="YVTN repeat-like/Quinoprotein amine dehydrogenase"/>
    <property type="match status" value="1"/>
</dbReference>
<dbReference type="AlphaFoldDB" id="A0A4V1IWT2"/>
<evidence type="ECO:0000259" key="8">
    <source>
        <dbReference type="Pfam" id="PF08154"/>
    </source>
</evidence>
<evidence type="ECO:0000256" key="7">
    <source>
        <dbReference type="PROSITE-ProRule" id="PRU00221"/>
    </source>
</evidence>
<dbReference type="PANTHER" id="PTHR19855">
    <property type="entry name" value="WD40 REPEAT PROTEIN 12, 37"/>
    <property type="match status" value="1"/>
</dbReference>
<feature type="repeat" description="WD" evidence="7">
    <location>
        <begin position="313"/>
        <end position="336"/>
    </location>
</feature>
<dbReference type="GO" id="GO:0030687">
    <property type="term" value="C:preribosome, large subunit precursor"/>
    <property type="evidence" value="ECO:0007669"/>
    <property type="project" value="UniProtKB-UniRule"/>
</dbReference>
<keyword evidence="3 7" id="KW-0853">WD repeat</keyword>
<dbReference type="EMBL" id="KZ992581">
    <property type="protein sequence ID" value="RKP08649.1"/>
    <property type="molecule type" value="Genomic_DNA"/>
</dbReference>
<feature type="repeat" description="WD" evidence="7">
    <location>
        <begin position="139"/>
        <end position="183"/>
    </location>
</feature>